<gene>
    <name evidence="12" type="ORF">RJ639_013342</name>
</gene>
<evidence type="ECO:0000256" key="1">
    <source>
        <dbReference type="ARBA" id="ARBA00022723"/>
    </source>
</evidence>
<name>A0AA89AN86_9ASTE</name>
<dbReference type="Proteomes" id="UP001188597">
    <property type="component" value="Unassembled WGS sequence"/>
</dbReference>
<evidence type="ECO:0000256" key="4">
    <source>
        <dbReference type="ARBA" id="ARBA00023015"/>
    </source>
</evidence>
<evidence type="ECO:0000256" key="10">
    <source>
        <dbReference type="SAM" id="MobiDB-lite"/>
    </source>
</evidence>
<protein>
    <recommendedName>
        <fullName evidence="9">Dof zinc finger protein</fullName>
    </recommendedName>
</protein>
<keyword evidence="5 8" id="KW-0238">DNA-binding</keyword>
<feature type="domain" description="Dof-type" evidence="11">
    <location>
        <begin position="13"/>
        <end position="67"/>
    </location>
</feature>
<proteinExistence type="predicted"/>
<evidence type="ECO:0000313" key="13">
    <source>
        <dbReference type="Proteomes" id="UP001188597"/>
    </source>
</evidence>
<keyword evidence="13" id="KW-1185">Reference proteome</keyword>
<evidence type="ECO:0000256" key="7">
    <source>
        <dbReference type="ARBA" id="ARBA00023242"/>
    </source>
</evidence>
<dbReference type="GO" id="GO:0005634">
    <property type="term" value="C:nucleus"/>
    <property type="evidence" value="ECO:0007669"/>
    <property type="project" value="UniProtKB-SubCell"/>
</dbReference>
<sequence>MEGGWKPSVEFSPACPRCGSSNMKFCYYNNYSLTQPRFFCKGCRRYWTGGGSLRNVPVGGGCRRSRRGRSLRVSPHDCHVSSRNLDSYGSESSSGTSAAPDGSNIDLAVVYANFLNQTPQTSLTLNEKCLKRSGNIHEAVQFGTLHSSAPMEKTTVESIVNLLNENESKIHYRWDKF</sequence>
<dbReference type="EMBL" id="JAVXUP010001703">
    <property type="protein sequence ID" value="KAK3008912.1"/>
    <property type="molecule type" value="Genomic_DNA"/>
</dbReference>
<organism evidence="12 13">
    <name type="scientific">Escallonia herrerae</name>
    <dbReference type="NCBI Taxonomy" id="1293975"/>
    <lineage>
        <taxon>Eukaryota</taxon>
        <taxon>Viridiplantae</taxon>
        <taxon>Streptophyta</taxon>
        <taxon>Embryophyta</taxon>
        <taxon>Tracheophyta</taxon>
        <taxon>Spermatophyta</taxon>
        <taxon>Magnoliopsida</taxon>
        <taxon>eudicotyledons</taxon>
        <taxon>Gunneridae</taxon>
        <taxon>Pentapetalae</taxon>
        <taxon>asterids</taxon>
        <taxon>campanulids</taxon>
        <taxon>Escalloniales</taxon>
        <taxon>Escalloniaceae</taxon>
        <taxon>Escallonia</taxon>
    </lineage>
</organism>
<dbReference type="GO" id="GO:0008270">
    <property type="term" value="F:zinc ion binding"/>
    <property type="evidence" value="ECO:0007669"/>
    <property type="project" value="UniProtKB-KW"/>
</dbReference>
<reference evidence="12" key="1">
    <citation type="submission" date="2022-12" db="EMBL/GenBank/DDBJ databases">
        <title>Draft genome assemblies for two species of Escallonia (Escalloniales).</title>
        <authorList>
            <person name="Chanderbali A."/>
            <person name="Dervinis C."/>
            <person name="Anghel I."/>
            <person name="Soltis D."/>
            <person name="Soltis P."/>
            <person name="Zapata F."/>
        </authorList>
    </citation>
    <scope>NUCLEOTIDE SEQUENCE</scope>
    <source>
        <strain evidence="12">UCBG64.0493</strain>
        <tissue evidence="12">Leaf</tissue>
    </source>
</reference>
<dbReference type="InterPro" id="IPR045174">
    <property type="entry name" value="Dof"/>
</dbReference>
<keyword evidence="4 9" id="KW-0805">Transcription regulation</keyword>
<evidence type="ECO:0000259" key="11">
    <source>
        <dbReference type="PROSITE" id="PS50884"/>
    </source>
</evidence>
<dbReference type="PANTHER" id="PTHR31992:SF111">
    <property type="entry name" value="DOF ZINC FINGER PROTEIN DOF3.5"/>
    <property type="match status" value="1"/>
</dbReference>
<evidence type="ECO:0000256" key="3">
    <source>
        <dbReference type="ARBA" id="ARBA00022833"/>
    </source>
</evidence>
<comment type="function">
    <text evidence="9">Transcription factor that binds specifically to a 5'-AA[AG]G-3' consensus core sequence.</text>
</comment>
<evidence type="ECO:0000313" key="12">
    <source>
        <dbReference type="EMBL" id="KAK3008912.1"/>
    </source>
</evidence>
<accession>A0AA89AN86</accession>
<dbReference type="PROSITE" id="PS50884">
    <property type="entry name" value="ZF_DOF_2"/>
    <property type="match status" value="1"/>
</dbReference>
<keyword evidence="1 9" id="KW-0479">Metal-binding</keyword>
<dbReference type="GO" id="GO:0003700">
    <property type="term" value="F:DNA-binding transcription factor activity"/>
    <property type="evidence" value="ECO:0007669"/>
    <property type="project" value="UniProtKB-UniRule"/>
</dbReference>
<evidence type="ECO:0000256" key="2">
    <source>
        <dbReference type="ARBA" id="ARBA00022771"/>
    </source>
</evidence>
<evidence type="ECO:0000256" key="5">
    <source>
        <dbReference type="ARBA" id="ARBA00023125"/>
    </source>
</evidence>
<evidence type="ECO:0000256" key="6">
    <source>
        <dbReference type="ARBA" id="ARBA00023163"/>
    </source>
</evidence>
<dbReference type="PANTHER" id="PTHR31992">
    <property type="entry name" value="DOF ZINC FINGER PROTEIN DOF1.4-RELATED"/>
    <property type="match status" value="1"/>
</dbReference>
<comment type="subcellular location">
    <subcellularLocation>
        <location evidence="8 9">Nucleus</location>
    </subcellularLocation>
</comment>
<dbReference type="AlphaFoldDB" id="A0AA89AN86"/>
<comment type="caution">
    <text evidence="12">The sequence shown here is derived from an EMBL/GenBank/DDBJ whole genome shotgun (WGS) entry which is preliminary data.</text>
</comment>
<dbReference type="PROSITE" id="PS01361">
    <property type="entry name" value="ZF_DOF_1"/>
    <property type="match status" value="1"/>
</dbReference>
<keyword evidence="7 8" id="KW-0539">Nucleus</keyword>
<dbReference type="InterPro" id="IPR003851">
    <property type="entry name" value="Znf_Dof"/>
</dbReference>
<keyword evidence="6 9" id="KW-0804">Transcription</keyword>
<dbReference type="GO" id="GO:0003677">
    <property type="term" value="F:DNA binding"/>
    <property type="evidence" value="ECO:0007669"/>
    <property type="project" value="UniProtKB-UniRule"/>
</dbReference>
<feature type="region of interest" description="Disordered" evidence="10">
    <location>
        <begin position="73"/>
        <end position="99"/>
    </location>
</feature>
<feature type="compositionally biased region" description="Low complexity" evidence="10">
    <location>
        <begin position="87"/>
        <end position="97"/>
    </location>
</feature>
<evidence type="ECO:0000256" key="9">
    <source>
        <dbReference type="RuleBase" id="RU369094"/>
    </source>
</evidence>
<keyword evidence="3 9" id="KW-0862">Zinc</keyword>
<evidence type="ECO:0000256" key="8">
    <source>
        <dbReference type="PROSITE-ProRule" id="PRU00071"/>
    </source>
</evidence>
<dbReference type="Pfam" id="PF02701">
    <property type="entry name" value="Zn_ribbon_Dof"/>
    <property type="match status" value="1"/>
</dbReference>
<keyword evidence="2 8" id="KW-0863">Zinc-finger</keyword>